<dbReference type="PATRIC" id="fig|1616.3.peg.153"/>
<evidence type="ECO:0000313" key="2">
    <source>
        <dbReference type="Proteomes" id="UP000051655"/>
    </source>
</evidence>
<comment type="caution">
    <text evidence="1">The sequence shown here is derived from an EMBL/GenBank/DDBJ whole genome shotgun (WGS) entry which is preliminary data.</text>
</comment>
<dbReference type="Proteomes" id="UP000051655">
    <property type="component" value="Unassembled WGS sequence"/>
</dbReference>
<proteinExistence type="predicted"/>
<protein>
    <submittedName>
        <fullName evidence="1">Uncharacterized protein</fullName>
    </submittedName>
</protein>
<evidence type="ECO:0000313" key="1">
    <source>
        <dbReference type="EMBL" id="KRN75655.1"/>
    </source>
</evidence>
<dbReference type="RefSeq" id="WP_157049518.1">
    <property type="nucleotide sequence ID" value="NZ_JQBP01000001.1"/>
</dbReference>
<name>A0A0R2JMI8_9LACO</name>
<keyword evidence="2" id="KW-1185">Reference proteome</keyword>
<organism evidence="1 2">
    <name type="scientific">Weissella kandleri</name>
    <dbReference type="NCBI Taxonomy" id="1616"/>
    <lineage>
        <taxon>Bacteria</taxon>
        <taxon>Bacillati</taxon>
        <taxon>Bacillota</taxon>
        <taxon>Bacilli</taxon>
        <taxon>Lactobacillales</taxon>
        <taxon>Lactobacillaceae</taxon>
        <taxon>Weissella</taxon>
    </lineage>
</organism>
<gene>
    <name evidence="1" type="ORF">IV73_GL000147</name>
</gene>
<dbReference type="STRING" id="1616.IV73_GL000147"/>
<dbReference type="AlphaFoldDB" id="A0A0R2JMI8"/>
<sequence length="56" mass="6320">MKGKRAKYVVYDRDELLVTLGDVFDVSDFLELTVASVYSAVTRKSVTQSGYTVERL</sequence>
<dbReference type="EMBL" id="JQBP01000001">
    <property type="protein sequence ID" value="KRN75655.1"/>
    <property type="molecule type" value="Genomic_DNA"/>
</dbReference>
<reference evidence="1 2" key="1">
    <citation type="journal article" date="2015" name="Genome Announc.">
        <title>Expanding the biotechnology potential of lactobacilli through comparative genomics of 213 strains and associated genera.</title>
        <authorList>
            <person name="Sun Z."/>
            <person name="Harris H.M."/>
            <person name="McCann A."/>
            <person name="Guo C."/>
            <person name="Argimon S."/>
            <person name="Zhang W."/>
            <person name="Yang X."/>
            <person name="Jeffery I.B."/>
            <person name="Cooney J.C."/>
            <person name="Kagawa T.F."/>
            <person name="Liu W."/>
            <person name="Song Y."/>
            <person name="Salvetti E."/>
            <person name="Wrobel A."/>
            <person name="Rasinkangas P."/>
            <person name="Parkhill J."/>
            <person name="Rea M.C."/>
            <person name="O'Sullivan O."/>
            <person name="Ritari J."/>
            <person name="Douillard F.P."/>
            <person name="Paul Ross R."/>
            <person name="Yang R."/>
            <person name="Briner A.E."/>
            <person name="Felis G.E."/>
            <person name="de Vos W.M."/>
            <person name="Barrangou R."/>
            <person name="Klaenhammer T.R."/>
            <person name="Caufield P.W."/>
            <person name="Cui Y."/>
            <person name="Zhang H."/>
            <person name="O'Toole P.W."/>
        </authorList>
    </citation>
    <scope>NUCLEOTIDE SEQUENCE [LARGE SCALE GENOMIC DNA]</scope>
    <source>
        <strain evidence="1 2">DSM 20593</strain>
    </source>
</reference>
<accession>A0A0R2JMI8</accession>